<feature type="domain" description="SLH" evidence="1">
    <location>
        <begin position="10"/>
        <end position="73"/>
    </location>
</feature>
<dbReference type="Proteomes" id="UP000611629">
    <property type="component" value="Unassembled WGS sequence"/>
</dbReference>
<dbReference type="Pfam" id="PF00395">
    <property type="entry name" value="SLH"/>
    <property type="match status" value="2"/>
</dbReference>
<accession>A0A974BMQ7</accession>
<organism evidence="2 3">
    <name type="scientific">Sedimentibacter hydroxybenzoicus DSM 7310</name>
    <dbReference type="NCBI Taxonomy" id="1123245"/>
    <lineage>
        <taxon>Bacteria</taxon>
        <taxon>Bacillati</taxon>
        <taxon>Bacillota</taxon>
        <taxon>Tissierellia</taxon>
        <taxon>Sedimentibacter</taxon>
    </lineage>
</organism>
<dbReference type="PANTHER" id="PTHR43308">
    <property type="entry name" value="OUTER MEMBRANE PROTEIN ALPHA-RELATED"/>
    <property type="match status" value="1"/>
</dbReference>
<evidence type="ECO:0000259" key="1">
    <source>
        <dbReference type="PROSITE" id="PS51272"/>
    </source>
</evidence>
<dbReference type="PROSITE" id="PS51272">
    <property type="entry name" value="SLH"/>
    <property type="match status" value="2"/>
</dbReference>
<name>A0A974BMQ7_SEDHY</name>
<dbReference type="InterPro" id="IPR001119">
    <property type="entry name" value="SLH_dom"/>
</dbReference>
<sequence>MYGADLALYTGYSFEDVPRDIYYAPYVKWAAESGVILGVSASSFEPERAVTRQEMAAMMYRFMDHLGLSFTNDNNEFTDDNLIDAWAKESIMQLKGMGIISGRADNKFDPYGVSTRAEVAAVLRRLIEYFLK</sequence>
<proteinExistence type="predicted"/>
<keyword evidence="3" id="KW-1185">Reference proteome</keyword>
<protein>
    <submittedName>
        <fullName evidence="2">S-layer homology domain-containing protein</fullName>
    </submittedName>
</protein>
<gene>
    <name evidence="2" type="ORF">HZF24_18285</name>
</gene>
<dbReference type="EMBL" id="JACBNQ010000042">
    <property type="protein sequence ID" value="NYB76099.1"/>
    <property type="molecule type" value="Genomic_DNA"/>
</dbReference>
<feature type="domain" description="SLH" evidence="1">
    <location>
        <begin position="74"/>
        <end position="132"/>
    </location>
</feature>
<evidence type="ECO:0000313" key="2">
    <source>
        <dbReference type="EMBL" id="NYB76099.1"/>
    </source>
</evidence>
<dbReference type="InterPro" id="IPR051465">
    <property type="entry name" value="Cell_Envelope_Struct_Comp"/>
</dbReference>
<dbReference type="AlphaFoldDB" id="A0A974BMQ7"/>
<evidence type="ECO:0000313" key="3">
    <source>
        <dbReference type="Proteomes" id="UP000611629"/>
    </source>
</evidence>
<comment type="caution">
    <text evidence="2">The sequence shown here is derived from an EMBL/GenBank/DDBJ whole genome shotgun (WGS) entry which is preliminary data.</text>
</comment>
<reference evidence="2" key="1">
    <citation type="submission" date="2020-07" db="EMBL/GenBank/DDBJ databases">
        <title>Genomic analysis of a strain of Sedimentibacter Hydroxybenzoicus DSM7310.</title>
        <authorList>
            <person name="Ma S."/>
        </authorList>
    </citation>
    <scope>NUCLEOTIDE SEQUENCE</scope>
    <source>
        <strain evidence="2">DSM 7310</strain>
    </source>
</reference>
<dbReference type="RefSeq" id="WP_179239815.1">
    <property type="nucleotide sequence ID" value="NZ_JACBNQ010000042.1"/>
</dbReference>